<protein>
    <submittedName>
        <fullName evidence="3">Uncharacterized protein</fullName>
    </submittedName>
</protein>
<evidence type="ECO:0000313" key="3">
    <source>
        <dbReference type="EMBL" id="MBB5317351.1"/>
    </source>
</evidence>
<dbReference type="InterPro" id="IPR011010">
    <property type="entry name" value="DNA_brk_join_enz"/>
</dbReference>
<keyword evidence="4" id="KW-1185">Reference proteome</keyword>
<comment type="caution">
    <text evidence="3">The sequence shown here is derived from an EMBL/GenBank/DDBJ whole genome shotgun (WGS) entry which is preliminary data.</text>
</comment>
<sequence length="189" mass="20633">MCEVLGLKWEDIDIIEKTASVLRSYVDGGFGPCKTEVSQQPLPLDEIAIEGLIAWRVICPFGADTDSIFGSERAFGKLPVWPDSLRSTTLQPAAKKAGIRKRIGWHTFAHLQLAAGRNRQRCESSAGADVARKGEYNNGGVTHAGMDKKRIAEQGRRCALQSRNPTANGAVNRKCSHTVPIHPPSVPKF</sequence>
<keyword evidence="1" id="KW-0233">DNA recombination</keyword>
<dbReference type="Proteomes" id="UP000568106">
    <property type="component" value="Unassembled WGS sequence"/>
</dbReference>
<dbReference type="SUPFAM" id="SSF56349">
    <property type="entry name" value="DNA breaking-rejoining enzymes"/>
    <property type="match status" value="1"/>
</dbReference>
<dbReference type="InterPro" id="IPR013762">
    <property type="entry name" value="Integrase-like_cat_sf"/>
</dbReference>
<organism evidence="3 4">
    <name type="scientific">Tunturiibacter empetritectus</name>
    <dbReference type="NCBI Taxonomy" id="3069691"/>
    <lineage>
        <taxon>Bacteria</taxon>
        <taxon>Pseudomonadati</taxon>
        <taxon>Acidobacteriota</taxon>
        <taxon>Terriglobia</taxon>
        <taxon>Terriglobales</taxon>
        <taxon>Acidobacteriaceae</taxon>
        <taxon>Tunturiibacter</taxon>
    </lineage>
</organism>
<evidence type="ECO:0000256" key="2">
    <source>
        <dbReference type="SAM" id="MobiDB-lite"/>
    </source>
</evidence>
<evidence type="ECO:0000313" key="4">
    <source>
        <dbReference type="Proteomes" id="UP000568106"/>
    </source>
</evidence>
<dbReference type="GO" id="GO:0003677">
    <property type="term" value="F:DNA binding"/>
    <property type="evidence" value="ECO:0007669"/>
    <property type="project" value="InterPro"/>
</dbReference>
<reference evidence="3" key="1">
    <citation type="submission" date="2020-08" db="EMBL/GenBank/DDBJ databases">
        <title>Genomic Encyclopedia of Type Strains, Phase IV (KMG-V): Genome sequencing to study the core and pangenomes of soil and plant-associated prokaryotes.</title>
        <authorList>
            <person name="Whitman W."/>
        </authorList>
    </citation>
    <scope>NUCLEOTIDE SEQUENCE [LARGE SCALE GENOMIC DNA]</scope>
    <source>
        <strain evidence="3">M8UP27</strain>
    </source>
</reference>
<name>A0A7W8MR19_9BACT</name>
<dbReference type="Gene3D" id="1.10.443.10">
    <property type="entry name" value="Intergrase catalytic core"/>
    <property type="match status" value="1"/>
</dbReference>
<dbReference type="GO" id="GO:0015074">
    <property type="term" value="P:DNA integration"/>
    <property type="evidence" value="ECO:0007669"/>
    <property type="project" value="InterPro"/>
</dbReference>
<dbReference type="EMBL" id="JACHDY010000002">
    <property type="protein sequence ID" value="MBB5317351.1"/>
    <property type="molecule type" value="Genomic_DNA"/>
</dbReference>
<feature type="region of interest" description="Disordered" evidence="2">
    <location>
        <begin position="154"/>
        <end position="189"/>
    </location>
</feature>
<gene>
    <name evidence="3" type="ORF">HDF09_002020</name>
</gene>
<accession>A0A7W8MR19</accession>
<dbReference type="AlphaFoldDB" id="A0A7W8MR19"/>
<dbReference type="GO" id="GO:0006310">
    <property type="term" value="P:DNA recombination"/>
    <property type="evidence" value="ECO:0007669"/>
    <property type="project" value="UniProtKB-KW"/>
</dbReference>
<proteinExistence type="predicted"/>
<evidence type="ECO:0000256" key="1">
    <source>
        <dbReference type="ARBA" id="ARBA00023172"/>
    </source>
</evidence>